<reference evidence="2 3" key="1">
    <citation type="submission" date="2024-01" db="EMBL/GenBank/DDBJ databases">
        <title>The genomes of 5 underutilized Papilionoideae crops provide insights into root nodulation and disease resistanc.</title>
        <authorList>
            <person name="Jiang F."/>
        </authorList>
    </citation>
    <scope>NUCLEOTIDE SEQUENCE [LARGE SCALE GENOMIC DNA]</scope>
    <source>
        <strain evidence="2">JINMINGXINNONG_FW02</strain>
        <tissue evidence="2">Leaves</tissue>
    </source>
</reference>
<dbReference type="EMBL" id="JAYMYR010000008">
    <property type="protein sequence ID" value="KAK7347621.1"/>
    <property type="molecule type" value="Genomic_DNA"/>
</dbReference>
<feature type="chain" id="PRO_5042830611" description="Secreted protein" evidence="1">
    <location>
        <begin position="20"/>
        <end position="100"/>
    </location>
</feature>
<dbReference type="AlphaFoldDB" id="A0AAN9M553"/>
<organism evidence="2 3">
    <name type="scientific">Phaseolus coccineus</name>
    <name type="common">Scarlet runner bean</name>
    <name type="synonym">Phaseolus multiflorus</name>
    <dbReference type="NCBI Taxonomy" id="3886"/>
    <lineage>
        <taxon>Eukaryota</taxon>
        <taxon>Viridiplantae</taxon>
        <taxon>Streptophyta</taxon>
        <taxon>Embryophyta</taxon>
        <taxon>Tracheophyta</taxon>
        <taxon>Spermatophyta</taxon>
        <taxon>Magnoliopsida</taxon>
        <taxon>eudicotyledons</taxon>
        <taxon>Gunneridae</taxon>
        <taxon>Pentapetalae</taxon>
        <taxon>rosids</taxon>
        <taxon>fabids</taxon>
        <taxon>Fabales</taxon>
        <taxon>Fabaceae</taxon>
        <taxon>Papilionoideae</taxon>
        <taxon>50 kb inversion clade</taxon>
        <taxon>NPAAA clade</taxon>
        <taxon>indigoferoid/millettioid clade</taxon>
        <taxon>Phaseoleae</taxon>
        <taxon>Phaseolus</taxon>
    </lineage>
</organism>
<keyword evidence="3" id="KW-1185">Reference proteome</keyword>
<accession>A0AAN9M553</accession>
<protein>
    <recommendedName>
        <fullName evidence="4">Secreted protein</fullName>
    </recommendedName>
</protein>
<comment type="caution">
    <text evidence="2">The sequence shown here is derived from an EMBL/GenBank/DDBJ whole genome shotgun (WGS) entry which is preliminary data.</text>
</comment>
<proteinExistence type="predicted"/>
<keyword evidence="1" id="KW-0732">Signal</keyword>
<feature type="signal peptide" evidence="1">
    <location>
        <begin position="1"/>
        <end position="19"/>
    </location>
</feature>
<evidence type="ECO:0008006" key="4">
    <source>
        <dbReference type="Google" id="ProtNLM"/>
    </source>
</evidence>
<evidence type="ECO:0000313" key="2">
    <source>
        <dbReference type="EMBL" id="KAK7347621.1"/>
    </source>
</evidence>
<evidence type="ECO:0000256" key="1">
    <source>
        <dbReference type="SAM" id="SignalP"/>
    </source>
</evidence>
<sequence length="100" mass="11329">MLFSLSIFFFFLLCHDLVGFGPFCVNKTHPLAFIARDSQIPSPADLSLYKDVGFSYSPFTFFDWGFIAGKRIFFLDNLCITLILLSAHMIAEEPKPLSLV</sequence>
<gene>
    <name evidence="2" type="ORF">VNO80_22157</name>
</gene>
<dbReference type="Proteomes" id="UP001374584">
    <property type="component" value="Unassembled WGS sequence"/>
</dbReference>
<evidence type="ECO:0000313" key="3">
    <source>
        <dbReference type="Proteomes" id="UP001374584"/>
    </source>
</evidence>
<name>A0AAN9M553_PHACN</name>